<organism evidence="2 3">
    <name type="scientific">Hevea brasiliensis</name>
    <name type="common">Para rubber tree</name>
    <name type="synonym">Siphonia brasiliensis</name>
    <dbReference type="NCBI Taxonomy" id="3981"/>
    <lineage>
        <taxon>Eukaryota</taxon>
        <taxon>Viridiplantae</taxon>
        <taxon>Streptophyta</taxon>
        <taxon>Embryophyta</taxon>
        <taxon>Tracheophyta</taxon>
        <taxon>Spermatophyta</taxon>
        <taxon>Magnoliopsida</taxon>
        <taxon>eudicotyledons</taxon>
        <taxon>Gunneridae</taxon>
        <taxon>Pentapetalae</taxon>
        <taxon>rosids</taxon>
        <taxon>fabids</taxon>
        <taxon>Malpighiales</taxon>
        <taxon>Euphorbiaceae</taxon>
        <taxon>Crotonoideae</taxon>
        <taxon>Micrandreae</taxon>
        <taxon>Hevea</taxon>
    </lineage>
</organism>
<reference evidence="2 3" key="1">
    <citation type="journal article" date="2020" name="Mol. Plant">
        <title>The Chromosome-Based Rubber Tree Genome Provides New Insights into Spurge Genome Evolution and Rubber Biosynthesis.</title>
        <authorList>
            <person name="Liu J."/>
            <person name="Shi C."/>
            <person name="Shi C.C."/>
            <person name="Li W."/>
            <person name="Zhang Q.J."/>
            <person name="Zhang Y."/>
            <person name="Li K."/>
            <person name="Lu H.F."/>
            <person name="Shi C."/>
            <person name="Zhu S.T."/>
            <person name="Xiao Z.Y."/>
            <person name="Nan H."/>
            <person name="Yue Y."/>
            <person name="Zhu X.G."/>
            <person name="Wu Y."/>
            <person name="Hong X.N."/>
            <person name="Fan G.Y."/>
            <person name="Tong Y."/>
            <person name="Zhang D."/>
            <person name="Mao C.L."/>
            <person name="Liu Y.L."/>
            <person name="Hao S.J."/>
            <person name="Liu W.Q."/>
            <person name="Lv M.Q."/>
            <person name="Zhang H.B."/>
            <person name="Liu Y."/>
            <person name="Hu-Tang G.R."/>
            <person name="Wang J.P."/>
            <person name="Wang J.H."/>
            <person name="Sun Y.H."/>
            <person name="Ni S.B."/>
            <person name="Chen W.B."/>
            <person name="Zhang X.C."/>
            <person name="Jiao Y.N."/>
            <person name="Eichler E.E."/>
            <person name="Li G.H."/>
            <person name="Liu X."/>
            <person name="Gao L.Z."/>
        </authorList>
    </citation>
    <scope>NUCLEOTIDE SEQUENCE [LARGE SCALE GENOMIC DNA]</scope>
    <source>
        <strain evidence="3">cv. GT1</strain>
        <tissue evidence="2">Leaf</tissue>
    </source>
</reference>
<evidence type="ECO:0000313" key="3">
    <source>
        <dbReference type="Proteomes" id="UP000467840"/>
    </source>
</evidence>
<feature type="domain" description="TTF-type" evidence="1">
    <location>
        <begin position="39"/>
        <end position="125"/>
    </location>
</feature>
<evidence type="ECO:0000313" key="2">
    <source>
        <dbReference type="EMBL" id="KAF2318438.1"/>
    </source>
</evidence>
<proteinExistence type="predicted"/>
<dbReference type="Proteomes" id="UP000467840">
    <property type="component" value="Chromosome 10"/>
</dbReference>
<dbReference type="EMBL" id="JAAGAX010000003">
    <property type="protein sequence ID" value="KAF2318438.1"/>
    <property type="molecule type" value="Genomic_DNA"/>
</dbReference>
<dbReference type="InterPro" id="IPR006580">
    <property type="entry name" value="Znf_TTF"/>
</dbReference>
<gene>
    <name evidence="2" type="ORF">GH714_007615</name>
</gene>
<dbReference type="Pfam" id="PF14291">
    <property type="entry name" value="DUF4371"/>
    <property type="match status" value="1"/>
</dbReference>
<protein>
    <recommendedName>
        <fullName evidence="1">TTF-type domain-containing protein</fullName>
    </recommendedName>
</protein>
<dbReference type="SMART" id="SM00597">
    <property type="entry name" value="ZnF_TTF"/>
    <property type="match status" value="1"/>
</dbReference>
<accession>A0A6A6N1B0</accession>
<keyword evidence="3" id="KW-1185">Reference proteome</keyword>
<comment type="caution">
    <text evidence="2">The sequence shown here is derived from an EMBL/GenBank/DDBJ whole genome shotgun (WGS) entry which is preliminary data.</text>
</comment>
<dbReference type="InterPro" id="IPR025398">
    <property type="entry name" value="DUF4371"/>
</dbReference>
<dbReference type="PANTHER" id="PTHR45749">
    <property type="match status" value="1"/>
</dbReference>
<dbReference type="PANTHER" id="PTHR45749:SF36">
    <property type="entry name" value="ZINC FINGER MYM-TYPE PROTEIN 1-LIKE"/>
    <property type="match status" value="1"/>
</dbReference>
<evidence type="ECO:0000259" key="1">
    <source>
        <dbReference type="SMART" id="SM00597"/>
    </source>
</evidence>
<dbReference type="AlphaFoldDB" id="A0A6A6N1B0"/>
<name>A0A6A6N1B0_HEVBR</name>
<sequence length="160" mass="18759">MATLNRYLKKQCIEKSNFEYDKDNLPADPALHKPIMGYHPNVRDEIWRCTTVDKAFCLYCYLFKSDSKQHAGSGNAFIVKGFQNWKQKEKLGEHVGGPNSTHNRAWRNCQALMNEQQHIRTFVNRQTNQAQNDYWMHLNASIDCVRFLLRQGLAFHSHDE</sequence>